<name>A0A562QQU3_9BACI</name>
<dbReference type="Pfam" id="PF00005">
    <property type="entry name" value="ABC_tran"/>
    <property type="match status" value="1"/>
</dbReference>
<evidence type="ECO:0000256" key="2">
    <source>
        <dbReference type="ARBA" id="ARBA00022741"/>
    </source>
</evidence>
<dbReference type="InterPro" id="IPR027417">
    <property type="entry name" value="P-loop_NTPase"/>
</dbReference>
<dbReference type="InterPro" id="IPR003593">
    <property type="entry name" value="AAA+_ATPase"/>
</dbReference>
<dbReference type="PROSITE" id="PS50893">
    <property type="entry name" value="ABC_TRANSPORTER_2"/>
    <property type="match status" value="1"/>
</dbReference>
<evidence type="ECO:0000256" key="3">
    <source>
        <dbReference type="ARBA" id="ARBA00022840"/>
    </source>
</evidence>
<keyword evidence="1" id="KW-0813">Transport</keyword>
<dbReference type="Gene3D" id="3.40.50.300">
    <property type="entry name" value="P-loop containing nucleotide triphosphate hydrolases"/>
    <property type="match status" value="1"/>
</dbReference>
<dbReference type="RefSeq" id="WP_144449164.1">
    <property type="nucleotide sequence ID" value="NZ_VLKZ01000002.1"/>
</dbReference>
<sequence length="260" mass="29613">MLQVSQVSKLYKHRRKTITAINHIDFTVNKGEIIALVGESGSGKSTLARLIMTLEKPNKGSIYFNEINIFHPPKAFDYHRKVQMIFQNPDRSLNPRMTVEELIFEPLVINRIPLESKRNKLLNLMEIVKLPISLTKRHPSELSGGQKQRVAIARSLALQPQLLVADEATSSLDAITENQIIHLLRSLNKEIGISILLITHDLDIVRSISDRVGVMQQGRLIEMKRTNNLFNDPKEAYTKELLDAGICVPFKRCREFIVND</sequence>
<evidence type="ECO:0000259" key="4">
    <source>
        <dbReference type="PROSITE" id="PS50893"/>
    </source>
</evidence>
<evidence type="ECO:0000256" key="1">
    <source>
        <dbReference type="ARBA" id="ARBA00022448"/>
    </source>
</evidence>
<keyword evidence="6" id="KW-1185">Reference proteome</keyword>
<dbReference type="Proteomes" id="UP000315711">
    <property type="component" value="Unassembled WGS sequence"/>
</dbReference>
<dbReference type="GO" id="GO:0005524">
    <property type="term" value="F:ATP binding"/>
    <property type="evidence" value="ECO:0007669"/>
    <property type="project" value="UniProtKB-KW"/>
</dbReference>
<keyword evidence="3 5" id="KW-0067">ATP-binding</keyword>
<protein>
    <submittedName>
        <fullName evidence="5">Peptide/nickel transport system ATP-binding protein</fullName>
    </submittedName>
</protein>
<reference evidence="5 6" key="1">
    <citation type="journal article" date="2015" name="Stand. Genomic Sci.">
        <title>Genomic Encyclopedia of Bacterial and Archaeal Type Strains, Phase III: the genomes of soil and plant-associated and newly described type strains.</title>
        <authorList>
            <person name="Whitman W.B."/>
            <person name="Woyke T."/>
            <person name="Klenk H.P."/>
            <person name="Zhou Y."/>
            <person name="Lilburn T.G."/>
            <person name="Beck B.J."/>
            <person name="De Vos P."/>
            <person name="Vandamme P."/>
            <person name="Eisen J.A."/>
            <person name="Garrity G."/>
            <person name="Hugenholtz P."/>
            <person name="Kyrpides N.C."/>
        </authorList>
    </citation>
    <scope>NUCLEOTIDE SEQUENCE [LARGE SCALE GENOMIC DNA]</scope>
    <source>
        <strain evidence="5 6">CGMCC 1.10116</strain>
    </source>
</reference>
<dbReference type="PROSITE" id="PS00211">
    <property type="entry name" value="ABC_TRANSPORTER_1"/>
    <property type="match status" value="1"/>
</dbReference>
<dbReference type="AlphaFoldDB" id="A0A562QQU3"/>
<dbReference type="PANTHER" id="PTHR43776">
    <property type="entry name" value="TRANSPORT ATP-BINDING PROTEIN"/>
    <property type="match status" value="1"/>
</dbReference>
<dbReference type="SUPFAM" id="SSF52540">
    <property type="entry name" value="P-loop containing nucleoside triphosphate hydrolases"/>
    <property type="match status" value="1"/>
</dbReference>
<proteinExistence type="predicted"/>
<evidence type="ECO:0000313" key="6">
    <source>
        <dbReference type="Proteomes" id="UP000315711"/>
    </source>
</evidence>
<dbReference type="InterPro" id="IPR017871">
    <property type="entry name" value="ABC_transporter-like_CS"/>
</dbReference>
<dbReference type="PANTHER" id="PTHR43776:SF8">
    <property type="entry name" value="ABC TRANSPORTER, ATP-BINDING PROTEIN"/>
    <property type="match status" value="1"/>
</dbReference>
<comment type="caution">
    <text evidence="5">The sequence shown here is derived from an EMBL/GenBank/DDBJ whole genome shotgun (WGS) entry which is preliminary data.</text>
</comment>
<dbReference type="InterPro" id="IPR003439">
    <property type="entry name" value="ABC_transporter-like_ATP-bd"/>
</dbReference>
<organism evidence="5 6">
    <name type="scientific">Halalkalibacter nanhaiisediminis</name>
    <dbReference type="NCBI Taxonomy" id="688079"/>
    <lineage>
        <taxon>Bacteria</taxon>
        <taxon>Bacillati</taxon>
        <taxon>Bacillota</taxon>
        <taxon>Bacilli</taxon>
        <taxon>Bacillales</taxon>
        <taxon>Bacillaceae</taxon>
        <taxon>Halalkalibacter</taxon>
    </lineage>
</organism>
<dbReference type="OrthoDB" id="9802264at2"/>
<dbReference type="GO" id="GO:0055085">
    <property type="term" value="P:transmembrane transport"/>
    <property type="evidence" value="ECO:0007669"/>
    <property type="project" value="UniProtKB-ARBA"/>
</dbReference>
<keyword evidence="2" id="KW-0547">Nucleotide-binding</keyword>
<dbReference type="InterPro" id="IPR050319">
    <property type="entry name" value="ABC_transp_ATP-bind"/>
</dbReference>
<dbReference type="CDD" id="cd03257">
    <property type="entry name" value="ABC_NikE_OppD_transporters"/>
    <property type="match status" value="1"/>
</dbReference>
<dbReference type="EMBL" id="VLKZ01000002">
    <property type="protein sequence ID" value="TWI59077.1"/>
    <property type="molecule type" value="Genomic_DNA"/>
</dbReference>
<dbReference type="SMART" id="SM00382">
    <property type="entry name" value="AAA"/>
    <property type="match status" value="1"/>
</dbReference>
<evidence type="ECO:0000313" key="5">
    <source>
        <dbReference type="EMBL" id="TWI59077.1"/>
    </source>
</evidence>
<gene>
    <name evidence="5" type="ORF">IQ10_00788</name>
</gene>
<accession>A0A562QQU3</accession>
<feature type="domain" description="ABC transporter" evidence="4">
    <location>
        <begin position="2"/>
        <end position="242"/>
    </location>
</feature>
<dbReference type="GO" id="GO:0016887">
    <property type="term" value="F:ATP hydrolysis activity"/>
    <property type="evidence" value="ECO:0007669"/>
    <property type="project" value="InterPro"/>
</dbReference>